<dbReference type="PANTHER" id="PTHR13462:SF17">
    <property type="entry name" value="CALCIUM UNIPORTER PROTEIN 4, MITOCHONDRIAL"/>
    <property type="match status" value="1"/>
</dbReference>
<comment type="subcellular location">
    <subcellularLocation>
        <location evidence="1">Membrane</location>
        <topology evidence="1">Multi-pass membrane protein</topology>
    </subcellularLocation>
</comment>
<evidence type="ECO:0000256" key="6">
    <source>
        <dbReference type="ARBA" id="ARBA00022837"/>
    </source>
</evidence>
<evidence type="ECO:0000313" key="14">
    <source>
        <dbReference type="Proteomes" id="UP001293593"/>
    </source>
</evidence>
<evidence type="ECO:0000256" key="5">
    <source>
        <dbReference type="ARBA" id="ARBA00022692"/>
    </source>
</evidence>
<dbReference type="InterPro" id="IPR039055">
    <property type="entry name" value="MCU_fam"/>
</dbReference>
<keyword evidence="5 11" id="KW-0812">Transmembrane</keyword>
<gene>
    <name evidence="13" type="ORF">QN277_017939</name>
</gene>
<reference evidence="13" key="1">
    <citation type="submission" date="2023-10" db="EMBL/GenBank/DDBJ databases">
        <title>Chromosome-level genome of the transformable northern wattle, Acacia crassicarpa.</title>
        <authorList>
            <person name="Massaro I."/>
            <person name="Sinha N.R."/>
            <person name="Poethig S."/>
            <person name="Leichty A.R."/>
        </authorList>
    </citation>
    <scope>NUCLEOTIDE SEQUENCE</scope>
    <source>
        <strain evidence="13">Acra3RX</strain>
        <tissue evidence="13">Leaf</tissue>
    </source>
</reference>
<sequence length="331" mass="37480">MALHKSLTKRLIDGVKKFTPISSPPPPQYSRTVPPNASKINIQSHHLTSPGSPLDSASFRRFLHQGAACHPGQTSTPDFLSLPVGEKLKGIINATEDYGGLRPPATAGDTLYGISVKEAKKILSSSQLEKLKAKLREIPKTSISYSEYVRICVEGCQNEDQGTEFAKKLDDSGNVIVLGNVVLLQPEQVVKSMERLMSETIASPNDRRRKELEEMEEEKKKIEEKARAMVWRELYVGLAVMMAQTIGLMRLTFWELSWDVMEPICFFLSSFHVALAYAFFLRTSTQPTFQGYFRRRFMVKQHHLMRSHNFDLHKYSQLCKACYPAQLTAHT</sequence>
<accession>A0AAE1JUP4</accession>
<protein>
    <recommendedName>
        <fullName evidence="12">Calcium uniporter protein C-terminal domain-containing protein</fullName>
    </recommendedName>
</protein>
<evidence type="ECO:0000256" key="4">
    <source>
        <dbReference type="ARBA" id="ARBA00022568"/>
    </source>
</evidence>
<evidence type="ECO:0000256" key="9">
    <source>
        <dbReference type="ARBA" id="ARBA00023136"/>
    </source>
</evidence>
<dbReference type="InterPro" id="IPR006769">
    <property type="entry name" value="MCU_C"/>
</dbReference>
<evidence type="ECO:0000256" key="10">
    <source>
        <dbReference type="SAM" id="Coils"/>
    </source>
</evidence>
<dbReference type="Proteomes" id="UP001293593">
    <property type="component" value="Unassembled WGS sequence"/>
</dbReference>
<dbReference type="GO" id="GO:0015292">
    <property type="term" value="F:uniporter activity"/>
    <property type="evidence" value="ECO:0007669"/>
    <property type="project" value="TreeGrafter"/>
</dbReference>
<evidence type="ECO:0000313" key="13">
    <source>
        <dbReference type="EMBL" id="KAK4274757.1"/>
    </source>
</evidence>
<feature type="transmembrane region" description="Helical" evidence="11">
    <location>
        <begin position="260"/>
        <end position="280"/>
    </location>
</feature>
<keyword evidence="3" id="KW-0813">Transport</keyword>
<feature type="transmembrane region" description="Helical" evidence="11">
    <location>
        <begin position="234"/>
        <end position="254"/>
    </location>
</feature>
<organism evidence="13 14">
    <name type="scientific">Acacia crassicarpa</name>
    <name type="common">northern wattle</name>
    <dbReference type="NCBI Taxonomy" id="499986"/>
    <lineage>
        <taxon>Eukaryota</taxon>
        <taxon>Viridiplantae</taxon>
        <taxon>Streptophyta</taxon>
        <taxon>Embryophyta</taxon>
        <taxon>Tracheophyta</taxon>
        <taxon>Spermatophyta</taxon>
        <taxon>Magnoliopsida</taxon>
        <taxon>eudicotyledons</taxon>
        <taxon>Gunneridae</taxon>
        <taxon>Pentapetalae</taxon>
        <taxon>rosids</taxon>
        <taxon>fabids</taxon>
        <taxon>Fabales</taxon>
        <taxon>Fabaceae</taxon>
        <taxon>Caesalpinioideae</taxon>
        <taxon>mimosoid clade</taxon>
        <taxon>Acacieae</taxon>
        <taxon>Acacia</taxon>
    </lineage>
</organism>
<feature type="domain" description="Calcium uniporter protein C-terminal" evidence="12">
    <location>
        <begin position="159"/>
        <end position="318"/>
    </location>
</feature>
<dbReference type="GO" id="GO:0005262">
    <property type="term" value="F:calcium channel activity"/>
    <property type="evidence" value="ECO:0007669"/>
    <property type="project" value="TreeGrafter"/>
</dbReference>
<proteinExistence type="inferred from homology"/>
<feature type="coiled-coil region" evidence="10">
    <location>
        <begin position="205"/>
        <end position="232"/>
    </location>
</feature>
<evidence type="ECO:0000256" key="1">
    <source>
        <dbReference type="ARBA" id="ARBA00004141"/>
    </source>
</evidence>
<keyword evidence="7 11" id="KW-1133">Transmembrane helix</keyword>
<dbReference type="GO" id="GO:1990246">
    <property type="term" value="C:uniplex complex"/>
    <property type="evidence" value="ECO:0007669"/>
    <property type="project" value="TreeGrafter"/>
</dbReference>
<name>A0AAE1JUP4_9FABA</name>
<evidence type="ECO:0000259" key="12">
    <source>
        <dbReference type="Pfam" id="PF04678"/>
    </source>
</evidence>
<evidence type="ECO:0000256" key="2">
    <source>
        <dbReference type="ARBA" id="ARBA00005653"/>
    </source>
</evidence>
<dbReference type="AlphaFoldDB" id="A0AAE1JUP4"/>
<keyword evidence="14" id="KW-1185">Reference proteome</keyword>
<evidence type="ECO:0000256" key="3">
    <source>
        <dbReference type="ARBA" id="ARBA00022448"/>
    </source>
</evidence>
<dbReference type="GO" id="GO:0036444">
    <property type="term" value="P:calcium import into the mitochondrion"/>
    <property type="evidence" value="ECO:0007669"/>
    <property type="project" value="TreeGrafter"/>
</dbReference>
<dbReference type="EMBL" id="JAWXYG010000004">
    <property type="protein sequence ID" value="KAK4274757.1"/>
    <property type="molecule type" value="Genomic_DNA"/>
</dbReference>
<keyword evidence="6" id="KW-0106">Calcium</keyword>
<keyword evidence="8" id="KW-0406">Ion transport</keyword>
<evidence type="ECO:0000256" key="8">
    <source>
        <dbReference type="ARBA" id="ARBA00023065"/>
    </source>
</evidence>
<comment type="similarity">
    <text evidence="2">Belongs to the MCU (TC 1.A.77) family.</text>
</comment>
<keyword evidence="10" id="KW-0175">Coiled coil</keyword>
<comment type="caution">
    <text evidence="13">The sequence shown here is derived from an EMBL/GenBank/DDBJ whole genome shotgun (WGS) entry which is preliminary data.</text>
</comment>
<evidence type="ECO:0000256" key="11">
    <source>
        <dbReference type="SAM" id="Phobius"/>
    </source>
</evidence>
<dbReference type="PANTHER" id="PTHR13462">
    <property type="entry name" value="CALCIUM UNIPORTER PROTEIN, MITOCHONDRIAL"/>
    <property type="match status" value="1"/>
</dbReference>
<keyword evidence="9 11" id="KW-0472">Membrane</keyword>
<dbReference type="GO" id="GO:0051560">
    <property type="term" value="P:mitochondrial calcium ion homeostasis"/>
    <property type="evidence" value="ECO:0007669"/>
    <property type="project" value="InterPro"/>
</dbReference>
<keyword evidence="4" id="KW-0109">Calcium transport</keyword>
<evidence type="ECO:0000256" key="7">
    <source>
        <dbReference type="ARBA" id="ARBA00022989"/>
    </source>
</evidence>
<dbReference type="Pfam" id="PF04678">
    <property type="entry name" value="MCU"/>
    <property type="match status" value="1"/>
</dbReference>